<dbReference type="SUPFAM" id="SSF53474">
    <property type="entry name" value="alpha/beta-Hydrolases"/>
    <property type="match status" value="1"/>
</dbReference>
<sequence>MTGSDRPVVDVVVVGAGLAGLYAVHRFRRAGLTMRVFEAGDDIGGTWHWNRYPGARVDIPSVDYMYSFDPDWQRTWQWSEKYATQPEILRYLHHVADTFDLRRDITFNTRIDAARWDAEGAVWQVEAGSETTTCRHVVMATGCLSIPKDPDIAGIGRFAGATYFTSHWPREPVDFTGLRVAVIGTGSSGIQCIPHIAKQARELIVFQRTPNFSLPAHNGPLAPGKLEQLTDESGYRAAARLSFGGVPIERTMTPTFAATEEERQQRYERAWQIGELLELLNVYSDVMSDPAANHQLAEFFRAKITAAVDDPAVAETLCPSGYPIGAKRVCLDTDYFTTFNRDNVRLVDLRRDPLRSITETGIDTQHESFPVDAIVFATGFDAVTGAVLSVDFVGREDRTLAQVWADGPQTYLGLTVRGFPNLFLITGPGSPSVLSNMAVSIEQHVDLTAEIITHVRDHGLHTVEPTETAVSGWMQHVDDCASITLFPQANSWYRGANIPGKPRVFMPYTAGVDFYQAACEDMIARDHLGFRFTGPSGEACHDGVVRRLQPDVQMVLEQTALMDLPPLESMPPQDARATFSAIIAMYPPGPAVAEVVDGRFPGPAGDLAYRLYRPETPGPHPVVLYFHGGGWVLGDSTSDDALCRDLCGRTGAIVVSADYRHAPENRFPAAVDDAVAAALWVAENATALGGDPNRLVVSGWSAGAGLAAVVCLAARTAGVPAIAGQALLAPVTDTDTARTSYAENGSGYDLDASLMQWFFDQYCDAPDRRDPRIAPLQANDLRGLPPAVVVTNEFDVLRDGGEAYASALRAAGVPVEHIRARGHTHCSLTMVGLVVSGAPVREQFAAAVRRFFCG</sequence>
<dbReference type="STRING" id="37916.MCHLDSM_02042"/>
<accession>A0A0J6W4A7</accession>
<dbReference type="PATRIC" id="fig|37916.4.peg.1961"/>
<comment type="similarity">
    <text evidence="2">Belongs to the FAD-binding monooxygenase family.</text>
</comment>
<evidence type="ECO:0000256" key="5">
    <source>
        <dbReference type="ARBA" id="ARBA00022857"/>
    </source>
</evidence>
<dbReference type="EC" id="1.14.13.92" evidence="9"/>
<evidence type="ECO:0000256" key="2">
    <source>
        <dbReference type="ARBA" id="ARBA00010139"/>
    </source>
</evidence>
<evidence type="ECO:0000256" key="7">
    <source>
        <dbReference type="ARBA" id="ARBA00023033"/>
    </source>
</evidence>
<dbReference type="InterPro" id="IPR029058">
    <property type="entry name" value="AB_hydrolase_fold"/>
</dbReference>
<comment type="caution">
    <text evidence="9">The sequence shown here is derived from an EMBL/GenBank/DDBJ whole genome shotgun (WGS) entry which is preliminary data.</text>
</comment>
<dbReference type="Pfam" id="PF13738">
    <property type="entry name" value="Pyr_redox_3"/>
    <property type="match status" value="1"/>
</dbReference>
<dbReference type="InterPro" id="IPR036188">
    <property type="entry name" value="FAD/NAD-bd_sf"/>
</dbReference>
<dbReference type="InterPro" id="IPR013094">
    <property type="entry name" value="AB_hydrolase_3"/>
</dbReference>
<protein>
    <submittedName>
        <fullName evidence="9">Phenylacetone monooxygenase</fullName>
        <ecNumber evidence="9">1.14.13.92</ecNumber>
    </submittedName>
</protein>
<evidence type="ECO:0000256" key="3">
    <source>
        <dbReference type="ARBA" id="ARBA00022630"/>
    </source>
</evidence>
<evidence type="ECO:0000256" key="4">
    <source>
        <dbReference type="ARBA" id="ARBA00022827"/>
    </source>
</evidence>
<name>A0A0J6W4A7_9MYCO</name>
<keyword evidence="7 9" id="KW-0503">Monooxygenase</keyword>
<evidence type="ECO:0000256" key="6">
    <source>
        <dbReference type="ARBA" id="ARBA00023002"/>
    </source>
</evidence>
<comment type="cofactor">
    <cofactor evidence="1">
        <name>FAD</name>
        <dbReference type="ChEBI" id="CHEBI:57692"/>
    </cofactor>
</comment>
<dbReference type="Gene3D" id="3.50.50.60">
    <property type="entry name" value="FAD/NAD(P)-binding domain"/>
    <property type="match status" value="2"/>
</dbReference>
<keyword evidence="6 9" id="KW-0560">Oxidoreductase</keyword>
<evidence type="ECO:0000313" key="9">
    <source>
        <dbReference type="EMBL" id="KMO78130.1"/>
    </source>
</evidence>
<keyword evidence="4" id="KW-0274">FAD</keyword>
<dbReference type="RefSeq" id="WP_048469757.1">
    <property type="nucleotide sequence ID" value="NZ_JYNL01000020.1"/>
</dbReference>
<dbReference type="SMR" id="A0A0J6W4A7"/>
<dbReference type="EMBL" id="JYNL01000020">
    <property type="protein sequence ID" value="KMO78130.1"/>
    <property type="molecule type" value="Genomic_DNA"/>
</dbReference>
<dbReference type="Proteomes" id="UP000036513">
    <property type="component" value="Unassembled WGS sequence"/>
</dbReference>
<evidence type="ECO:0000256" key="1">
    <source>
        <dbReference type="ARBA" id="ARBA00001974"/>
    </source>
</evidence>
<dbReference type="InterPro" id="IPR050775">
    <property type="entry name" value="FAD-binding_Monooxygenases"/>
</dbReference>
<keyword evidence="5" id="KW-0521">NADP</keyword>
<dbReference type="Pfam" id="PF07859">
    <property type="entry name" value="Abhydrolase_3"/>
    <property type="match status" value="1"/>
</dbReference>
<keyword evidence="3" id="KW-0285">Flavoprotein</keyword>
<dbReference type="GO" id="GO:0033776">
    <property type="term" value="F:phenylacetone monooxygenase activity"/>
    <property type="evidence" value="ECO:0007669"/>
    <property type="project" value="UniProtKB-EC"/>
</dbReference>
<feature type="domain" description="Alpha/beta hydrolase fold-3" evidence="8">
    <location>
        <begin position="623"/>
        <end position="827"/>
    </location>
</feature>
<dbReference type="AlphaFoldDB" id="A0A0J6W4A7"/>
<dbReference type="SUPFAM" id="SSF51905">
    <property type="entry name" value="FAD/NAD(P)-binding domain"/>
    <property type="match status" value="3"/>
</dbReference>
<dbReference type="PANTHER" id="PTHR43098">
    <property type="entry name" value="L-ORNITHINE N(5)-MONOOXYGENASE-RELATED"/>
    <property type="match status" value="1"/>
</dbReference>
<evidence type="ECO:0000259" key="8">
    <source>
        <dbReference type="Pfam" id="PF07859"/>
    </source>
</evidence>
<organism evidence="9 10">
    <name type="scientific">Mycolicibacterium chlorophenolicum</name>
    <dbReference type="NCBI Taxonomy" id="37916"/>
    <lineage>
        <taxon>Bacteria</taxon>
        <taxon>Bacillati</taxon>
        <taxon>Actinomycetota</taxon>
        <taxon>Actinomycetes</taxon>
        <taxon>Mycobacteriales</taxon>
        <taxon>Mycobacteriaceae</taxon>
        <taxon>Mycolicibacterium</taxon>
    </lineage>
</organism>
<dbReference type="PRINTS" id="PR00411">
    <property type="entry name" value="PNDRDTASEI"/>
</dbReference>
<reference evidence="9 10" key="1">
    <citation type="journal article" date="2015" name="Genome Biol. Evol.">
        <title>Characterization of Three Mycobacterium spp. with Potential Use in Bioremediation by Genome Sequencing and Comparative Genomics.</title>
        <authorList>
            <person name="Das S."/>
            <person name="Pettersson B.M."/>
            <person name="Behra P.R."/>
            <person name="Ramesh M."/>
            <person name="Dasgupta S."/>
            <person name="Bhattacharya A."/>
            <person name="Kirsebom L.A."/>
        </authorList>
    </citation>
    <scope>NUCLEOTIDE SEQUENCE [LARGE SCALE GENOMIC DNA]</scope>
    <source>
        <strain evidence="9 10">DSM 43826</strain>
    </source>
</reference>
<dbReference type="GO" id="GO:0016787">
    <property type="term" value="F:hydrolase activity"/>
    <property type="evidence" value="ECO:0007669"/>
    <property type="project" value="InterPro"/>
</dbReference>
<dbReference type="Gene3D" id="3.40.50.1820">
    <property type="entry name" value="alpha/beta hydrolase"/>
    <property type="match status" value="1"/>
</dbReference>
<keyword evidence="10" id="KW-1185">Reference proteome</keyword>
<evidence type="ECO:0000313" key="10">
    <source>
        <dbReference type="Proteomes" id="UP000036513"/>
    </source>
</evidence>
<gene>
    <name evidence="9" type="primary">pamO_5</name>
    <name evidence="9" type="ORF">MCHLDSM_02042</name>
</gene>
<proteinExistence type="inferred from homology"/>
<dbReference type="PANTHER" id="PTHR43098:SF3">
    <property type="entry name" value="L-ORNITHINE N(5)-MONOOXYGENASE-RELATED"/>
    <property type="match status" value="1"/>
</dbReference>